<feature type="active site" description="Phosphohistidine intermediate" evidence="6">
    <location>
        <position position="465"/>
    </location>
</feature>
<dbReference type="GO" id="GO:0009358">
    <property type="term" value="C:polyphosphate kinase complex"/>
    <property type="evidence" value="ECO:0007669"/>
    <property type="project" value="InterPro"/>
</dbReference>
<keyword evidence="3 6" id="KW-0547">Nucleotide-binding</keyword>
<dbReference type="SUPFAM" id="SSF56024">
    <property type="entry name" value="Phospholipase D/nuclease"/>
    <property type="match status" value="2"/>
</dbReference>
<evidence type="ECO:0000256" key="5">
    <source>
        <dbReference type="ARBA" id="ARBA00022840"/>
    </source>
</evidence>
<dbReference type="Gene3D" id="3.30.870.10">
    <property type="entry name" value="Endonuclease Chain A"/>
    <property type="match status" value="2"/>
</dbReference>
<dbReference type="Pfam" id="PF13089">
    <property type="entry name" value="PP_kinase_N"/>
    <property type="match status" value="1"/>
</dbReference>
<evidence type="ECO:0000256" key="1">
    <source>
        <dbReference type="ARBA" id="ARBA00022553"/>
    </source>
</evidence>
<evidence type="ECO:0000313" key="14">
    <source>
        <dbReference type="Proteomes" id="UP000253501"/>
    </source>
</evidence>
<keyword evidence="5 6" id="KW-0067">ATP-binding</keyword>
<feature type="binding site" evidence="6">
    <location>
        <position position="498"/>
    </location>
    <ligand>
        <name>ATP</name>
        <dbReference type="ChEBI" id="CHEBI:30616"/>
    </ligand>
</feature>
<evidence type="ECO:0000259" key="12">
    <source>
        <dbReference type="Pfam" id="PF17941"/>
    </source>
</evidence>
<dbReference type="Pfam" id="PF02503">
    <property type="entry name" value="PP_kinase"/>
    <property type="match status" value="1"/>
</dbReference>
<dbReference type="CDD" id="cd09168">
    <property type="entry name" value="PLDc_PaPPK1_C2_like"/>
    <property type="match status" value="1"/>
</dbReference>
<protein>
    <recommendedName>
        <fullName evidence="6 7">Polyphosphate kinase</fullName>
        <ecNumber evidence="6 7">2.7.4.1</ecNumber>
    </recommendedName>
    <alternativeName>
        <fullName evidence="6">ATP-polyphosphate phosphotransferase</fullName>
    </alternativeName>
    <alternativeName>
        <fullName evidence="6">Polyphosphoric acid kinase</fullName>
    </alternativeName>
</protein>
<evidence type="ECO:0000256" key="2">
    <source>
        <dbReference type="ARBA" id="ARBA00022679"/>
    </source>
</evidence>
<dbReference type="SUPFAM" id="SSF143724">
    <property type="entry name" value="PHP14-like"/>
    <property type="match status" value="1"/>
</dbReference>
<dbReference type="CDD" id="cd09165">
    <property type="entry name" value="PLDc_PaPPK1_C1_like"/>
    <property type="match status" value="1"/>
</dbReference>
<feature type="domain" description="Polyphosphate kinase N-terminal" evidence="10">
    <location>
        <begin position="37"/>
        <end position="142"/>
    </location>
</feature>
<dbReference type="NCBIfam" id="NF003918">
    <property type="entry name" value="PRK05443.1-2"/>
    <property type="match status" value="1"/>
</dbReference>
<comment type="PTM">
    <text evidence="6 7">An intermediate of this reaction is the autophosphorylated ppk in which a phosphate is covalently linked to a histidine residue through a N-P bond.</text>
</comment>
<dbReference type="HAMAP" id="MF_00347">
    <property type="entry name" value="Polyphosphate_kinase"/>
    <property type="match status" value="1"/>
</dbReference>
<gene>
    <name evidence="13" type="primary">ppk1</name>
    <name evidence="6" type="synonym">ppk</name>
    <name evidence="13" type="ORF">DDK22_20480</name>
</gene>
<feature type="region of interest" description="Disordered" evidence="8">
    <location>
        <begin position="1"/>
        <end position="26"/>
    </location>
</feature>
<dbReference type="PANTHER" id="PTHR30218:SF0">
    <property type="entry name" value="POLYPHOSPHATE KINASE"/>
    <property type="match status" value="1"/>
</dbReference>
<proteinExistence type="inferred from homology"/>
<evidence type="ECO:0000256" key="7">
    <source>
        <dbReference type="RuleBase" id="RU003800"/>
    </source>
</evidence>
<dbReference type="NCBIfam" id="NF003917">
    <property type="entry name" value="PRK05443.1-1"/>
    <property type="match status" value="1"/>
</dbReference>
<feature type="domain" description="Polyphosphate kinase C-terminal" evidence="12">
    <location>
        <begin position="361"/>
        <end position="525"/>
    </location>
</feature>
<dbReference type="InterPro" id="IPR036832">
    <property type="entry name" value="PPK_N_dom_sf"/>
</dbReference>
<dbReference type="RefSeq" id="WP_114133533.1">
    <property type="nucleotide sequence ID" value="NZ_CP068435.1"/>
</dbReference>
<dbReference type="EC" id="2.7.4.1" evidence="6 7"/>
<dbReference type="PANTHER" id="PTHR30218">
    <property type="entry name" value="POLYPHOSPHATE KINASE"/>
    <property type="match status" value="1"/>
</dbReference>
<feature type="binding site" evidence="6">
    <location>
        <position position="75"/>
    </location>
    <ligand>
        <name>ATP</name>
        <dbReference type="ChEBI" id="CHEBI:30616"/>
    </ligand>
</feature>
<comment type="similarity">
    <text evidence="6 7">Belongs to the polyphosphate kinase 1 (PPK1) family.</text>
</comment>
<accession>A0A367PGJ7</accession>
<evidence type="ECO:0000259" key="10">
    <source>
        <dbReference type="Pfam" id="PF13089"/>
    </source>
</evidence>
<evidence type="ECO:0000256" key="6">
    <source>
        <dbReference type="HAMAP-Rule" id="MF_00347"/>
    </source>
</evidence>
<dbReference type="EMBL" id="QDHA01000046">
    <property type="protein sequence ID" value="RCJ06673.1"/>
    <property type="molecule type" value="Genomic_DNA"/>
</dbReference>
<feature type="domain" description="Polyphosphate kinase C-terminal" evidence="11">
    <location>
        <begin position="536"/>
        <end position="699"/>
    </location>
</feature>
<dbReference type="SUPFAM" id="SSF140356">
    <property type="entry name" value="PPK N-terminal domain-like"/>
    <property type="match status" value="1"/>
</dbReference>
<keyword evidence="4 6" id="KW-0418">Kinase</keyword>
<dbReference type="NCBIfam" id="TIGR03705">
    <property type="entry name" value="poly_P_kin"/>
    <property type="match status" value="1"/>
</dbReference>
<evidence type="ECO:0000256" key="8">
    <source>
        <dbReference type="SAM" id="MobiDB-lite"/>
    </source>
</evidence>
<dbReference type="AlphaFoldDB" id="A0A367PGJ7"/>
<dbReference type="GO" id="GO:0046872">
    <property type="term" value="F:metal ion binding"/>
    <property type="evidence" value="ECO:0007669"/>
    <property type="project" value="UniProtKB-KW"/>
</dbReference>
<dbReference type="NCBIfam" id="NF003921">
    <property type="entry name" value="PRK05443.2-2"/>
    <property type="match status" value="1"/>
</dbReference>
<comment type="catalytic activity">
    <reaction evidence="6 7">
        <text>[phosphate](n) + ATP = [phosphate](n+1) + ADP</text>
        <dbReference type="Rhea" id="RHEA:19573"/>
        <dbReference type="Rhea" id="RHEA-COMP:9859"/>
        <dbReference type="Rhea" id="RHEA-COMP:14280"/>
        <dbReference type="ChEBI" id="CHEBI:16838"/>
        <dbReference type="ChEBI" id="CHEBI:30616"/>
        <dbReference type="ChEBI" id="CHEBI:456216"/>
        <dbReference type="EC" id="2.7.4.1"/>
    </reaction>
</comment>
<dbReference type="InterPro" id="IPR003414">
    <property type="entry name" value="PP_kinase"/>
</dbReference>
<dbReference type="Pfam" id="PF13090">
    <property type="entry name" value="PP_kinase_C"/>
    <property type="match status" value="1"/>
</dbReference>
<feature type="binding site" evidence="6">
    <location>
        <position position="435"/>
    </location>
    <ligand>
        <name>Mg(2+)</name>
        <dbReference type="ChEBI" id="CHEBI:18420"/>
    </ligand>
</feature>
<feature type="domain" description="Polyphosphate kinase middle" evidence="9">
    <location>
        <begin position="152"/>
        <end position="333"/>
    </location>
</feature>
<dbReference type="InterPro" id="IPR025198">
    <property type="entry name" value="PPK_N_dom"/>
</dbReference>
<dbReference type="InterPro" id="IPR025200">
    <property type="entry name" value="PPK_C_dom2"/>
</dbReference>
<dbReference type="InterPro" id="IPR041108">
    <property type="entry name" value="PP_kinase_C_1"/>
</dbReference>
<evidence type="ECO:0000313" key="13">
    <source>
        <dbReference type="EMBL" id="RCJ06673.1"/>
    </source>
</evidence>
<evidence type="ECO:0000259" key="11">
    <source>
        <dbReference type="Pfam" id="PF13090"/>
    </source>
</evidence>
<feature type="binding site" evidence="6">
    <location>
        <position position="622"/>
    </location>
    <ligand>
        <name>ATP</name>
        <dbReference type="ChEBI" id="CHEBI:30616"/>
    </ligand>
</feature>
<dbReference type="Gene3D" id="3.30.1840.10">
    <property type="entry name" value="Polyphosphate kinase middle domain"/>
    <property type="match status" value="1"/>
</dbReference>
<keyword evidence="6" id="KW-0479">Metal-binding</keyword>
<keyword evidence="6" id="KW-0460">Magnesium</keyword>
<dbReference type="GO" id="GO:0006799">
    <property type="term" value="P:polyphosphate biosynthetic process"/>
    <property type="evidence" value="ECO:0007669"/>
    <property type="project" value="UniProtKB-UniRule"/>
</dbReference>
<feature type="binding site" evidence="6">
    <location>
        <position position="594"/>
    </location>
    <ligand>
        <name>ATP</name>
        <dbReference type="ChEBI" id="CHEBI:30616"/>
    </ligand>
</feature>
<name>A0A367PGJ7_CUPNE</name>
<keyword evidence="2 6" id="KW-0808">Transferase</keyword>
<dbReference type="Gene3D" id="1.20.58.310">
    <property type="entry name" value="Polyphosphate kinase N-terminal domain"/>
    <property type="match status" value="1"/>
</dbReference>
<dbReference type="InterPro" id="IPR036830">
    <property type="entry name" value="PP_kinase_middle_dom_sf"/>
</dbReference>
<organism evidence="13 14">
    <name type="scientific">Cupriavidus necator</name>
    <name type="common">Alcaligenes eutrophus</name>
    <name type="synonym">Ralstonia eutropha</name>
    <dbReference type="NCBI Taxonomy" id="106590"/>
    <lineage>
        <taxon>Bacteria</taxon>
        <taxon>Pseudomonadati</taxon>
        <taxon>Pseudomonadota</taxon>
        <taxon>Betaproteobacteria</taxon>
        <taxon>Burkholderiales</taxon>
        <taxon>Burkholderiaceae</taxon>
        <taxon>Cupriavidus</taxon>
    </lineage>
</organism>
<evidence type="ECO:0000256" key="3">
    <source>
        <dbReference type="ARBA" id="ARBA00022741"/>
    </source>
</evidence>
<comment type="cofactor">
    <cofactor evidence="6">
        <name>Mg(2+)</name>
        <dbReference type="ChEBI" id="CHEBI:18420"/>
    </cofactor>
</comment>
<reference evidence="13 14" key="1">
    <citation type="submission" date="2018-04" db="EMBL/GenBank/DDBJ databases">
        <title>Cupriavidus necator CR12 genome sequencing and assembly.</title>
        <authorList>
            <person name="Ben Fekih I."/>
            <person name="Mazhar H.S."/>
            <person name="Bello S.K."/>
            <person name="Rensing C."/>
        </authorList>
    </citation>
    <scope>NUCLEOTIDE SEQUENCE [LARGE SCALE GENOMIC DNA]</scope>
    <source>
        <strain evidence="13 14">CR12</strain>
    </source>
</reference>
<evidence type="ECO:0000256" key="4">
    <source>
        <dbReference type="ARBA" id="ARBA00022777"/>
    </source>
</evidence>
<keyword evidence="1 6" id="KW-0597">Phosphoprotein</keyword>
<sequence>MKPESDPMQNASPMAAGEGRLGTPVDPDGLLNGNELYINRELSQLEFFGRVLQQAADPAVPLLERLRSLCTFSSNLDEFYEIRVAGLKEQCLLQSPVVGPDGLTPQAVYARVNQRVRELVDQQYRLFNDMLIPAMAEQQIRFLRRPSWNPAQAEWIREFFFAELMPVLTPIGLDPAHPFPRVLNKSLNFAVELEGKDAFGRNSGYAIVQAPRALPRVIALPPDIAGCEHGLVFLSSILHAHVGELFSGMTVRGCYQFRVTRNSELFVDEEEVKNLREALQGELPHRHYGDAVRLEVADNCTPAMTAFLQHQFGLAASEVFSVNGPVNLVRLMQVPDQVDRPELKYLPFRAGLPKVLHEHSDIFRAIREGDILLHHPFQSFTPVVDFVVQAAQDPDVVAISQTVYRAGHDSVLLSALIEAARNGKEVTVVVELLARFDEEANIGWATQLEEVGAHVIYGVVGFKAHAKMVMVLRREGGKLRRYVHLGTGNYHHQTTRTYTDFGLLTCNESLTQDVAQVFSQLTGRGQTHCMTHIWQSPFTMKKALLEAIRCEAGHARAGGKGWIIAKMNALLEPDLIQALYDASRDGVRIDLIIRGACALRPGVAGLSENIEVKSVMGRFLEHSRIFYFHDGGAEKVMLSSGEWMERSLSRRIEICFPILDARLKERVIAEGLKPYLADRCDAWQMMPDGRYERQASRDGEAAQNILLSALT</sequence>
<dbReference type="GO" id="GO:0005524">
    <property type="term" value="F:ATP binding"/>
    <property type="evidence" value="ECO:0007669"/>
    <property type="project" value="UniProtKB-KW"/>
</dbReference>
<dbReference type="GO" id="GO:0008976">
    <property type="term" value="F:polyphosphate kinase activity"/>
    <property type="evidence" value="ECO:0007669"/>
    <property type="project" value="UniProtKB-UniRule"/>
</dbReference>
<comment type="function">
    <text evidence="6 7">Catalyzes the reversible transfer of the terminal phosphate of ATP to form a long-chain polyphosphate (polyP).</text>
</comment>
<dbReference type="PIRSF" id="PIRSF015589">
    <property type="entry name" value="PP_kinase"/>
    <property type="match status" value="1"/>
</dbReference>
<evidence type="ECO:0000259" key="9">
    <source>
        <dbReference type="Pfam" id="PF02503"/>
    </source>
</evidence>
<comment type="caution">
    <text evidence="13">The sequence shown here is derived from an EMBL/GenBank/DDBJ whole genome shotgun (WGS) entry which is preliminary data.</text>
</comment>
<dbReference type="InterPro" id="IPR024953">
    <property type="entry name" value="PP_kinase_middle"/>
</dbReference>
<feature type="binding site" evidence="6">
    <location>
        <position position="405"/>
    </location>
    <ligand>
        <name>Mg(2+)</name>
        <dbReference type="ChEBI" id="CHEBI:18420"/>
    </ligand>
</feature>
<dbReference type="Proteomes" id="UP000253501">
    <property type="component" value="Unassembled WGS sequence"/>
</dbReference>
<dbReference type="Pfam" id="PF17941">
    <property type="entry name" value="PP_kinase_C_1"/>
    <property type="match status" value="1"/>
</dbReference>